<evidence type="ECO:0000256" key="2">
    <source>
        <dbReference type="ARBA" id="ARBA00022692"/>
    </source>
</evidence>
<dbReference type="GO" id="GO:0016020">
    <property type="term" value="C:membrane"/>
    <property type="evidence" value="ECO:0007669"/>
    <property type="project" value="UniProtKB-SubCell"/>
</dbReference>
<dbReference type="AlphaFoldDB" id="A0A7W4KAA1"/>
<proteinExistence type="predicted"/>
<evidence type="ECO:0000313" key="6">
    <source>
        <dbReference type="EMBL" id="MBB2203241.1"/>
    </source>
</evidence>
<feature type="transmembrane region" description="Helical" evidence="5">
    <location>
        <begin position="46"/>
        <end position="69"/>
    </location>
</feature>
<dbReference type="SUPFAM" id="SSF161098">
    <property type="entry name" value="MetI-like"/>
    <property type="match status" value="1"/>
</dbReference>
<evidence type="ECO:0008006" key="8">
    <source>
        <dbReference type="Google" id="ProtNLM"/>
    </source>
</evidence>
<dbReference type="RefSeq" id="WP_182961399.1">
    <property type="nucleotide sequence ID" value="NZ_JABEQM010000021.1"/>
</dbReference>
<evidence type="ECO:0000256" key="4">
    <source>
        <dbReference type="ARBA" id="ARBA00023136"/>
    </source>
</evidence>
<name>A0A7W4KAA1_9PROT</name>
<evidence type="ECO:0000256" key="1">
    <source>
        <dbReference type="ARBA" id="ARBA00004141"/>
    </source>
</evidence>
<keyword evidence="4 5" id="KW-0472">Membrane</keyword>
<evidence type="ECO:0000313" key="7">
    <source>
        <dbReference type="Proteomes" id="UP000578030"/>
    </source>
</evidence>
<feature type="transmembrane region" description="Helical" evidence="5">
    <location>
        <begin position="81"/>
        <end position="103"/>
    </location>
</feature>
<evidence type="ECO:0000256" key="3">
    <source>
        <dbReference type="ARBA" id="ARBA00022989"/>
    </source>
</evidence>
<gene>
    <name evidence="6" type="ORF">HLH28_16955</name>
</gene>
<organism evidence="6 7">
    <name type="scientific">Gluconacetobacter tumulisoli</name>
    <dbReference type="NCBI Taxonomy" id="1286189"/>
    <lineage>
        <taxon>Bacteria</taxon>
        <taxon>Pseudomonadati</taxon>
        <taxon>Pseudomonadota</taxon>
        <taxon>Alphaproteobacteria</taxon>
        <taxon>Acetobacterales</taxon>
        <taxon>Acetobacteraceae</taxon>
        <taxon>Gluconacetobacter</taxon>
    </lineage>
</organism>
<keyword evidence="2 5" id="KW-0812">Transmembrane</keyword>
<keyword evidence="7" id="KW-1185">Reference proteome</keyword>
<comment type="subcellular location">
    <subcellularLocation>
        <location evidence="1">Membrane</location>
        <topology evidence="1">Multi-pass membrane protein</topology>
    </subcellularLocation>
</comment>
<feature type="transmembrane region" description="Helical" evidence="5">
    <location>
        <begin position="124"/>
        <end position="151"/>
    </location>
</feature>
<dbReference type="InterPro" id="IPR035906">
    <property type="entry name" value="MetI-like_sf"/>
</dbReference>
<accession>A0A7W4KAA1</accession>
<keyword evidence="3 5" id="KW-1133">Transmembrane helix</keyword>
<protein>
    <recommendedName>
        <fullName evidence="8">ABC transmembrane type-1 domain-containing protein</fullName>
    </recommendedName>
</protein>
<dbReference type="EMBL" id="JABEQM010000021">
    <property type="protein sequence ID" value="MBB2203241.1"/>
    <property type="molecule type" value="Genomic_DNA"/>
</dbReference>
<comment type="caution">
    <text evidence="6">The sequence shown here is derived from an EMBL/GenBank/DDBJ whole genome shotgun (WGS) entry which is preliminary data.</text>
</comment>
<feature type="transmembrane region" description="Helical" evidence="5">
    <location>
        <begin position="12"/>
        <end position="34"/>
    </location>
</feature>
<sequence>MTGLSLSGLGLSDLVICLATAGAAAGVGLAAFVLLRAAGPGLSGRVLAACLTLAVALAIPGCVLALLLPRLAGGDGGVPRAVLQGLCLVPLVVLPPLGAICRLPAGLARTAEGLGAGQGMRARMLWLPLLGPSGLAALLLAVGGSVLVALVDVR</sequence>
<evidence type="ECO:0000256" key="5">
    <source>
        <dbReference type="SAM" id="Phobius"/>
    </source>
</evidence>
<reference evidence="6 7" key="1">
    <citation type="submission" date="2020-04" db="EMBL/GenBank/DDBJ databases">
        <title>Description of novel Gluconacetobacter.</title>
        <authorList>
            <person name="Sombolestani A."/>
        </authorList>
    </citation>
    <scope>NUCLEOTIDE SEQUENCE [LARGE SCALE GENOMIC DNA]</scope>
    <source>
        <strain evidence="6 7">LMG 27802</strain>
    </source>
</reference>
<dbReference type="Proteomes" id="UP000578030">
    <property type="component" value="Unassembled WGS sequence"/>
</dbReference>